<dbReference type="FunFam" id="3.30.70.270:FF:000020">
    <property type="entry name" value="Transposon Tf2-6 polyprotein-like Protein"/>
    <property type="match status" value="1"/>
</dbReference>
<dbReference type="Pfam" id="PF17921">
    <property type="entry name" value="Integrase_H2C2"/>
    <property type="match status" value="1"/>
</dbReference>
<dbReference type="PANTHER" id="PTHR37984">
    <property type="entry name" value="PROTEIN CBG26694"/>
    <property type="match status" value="1"/>
</dbReference>
<evidence type="ECO:0000259" key="2">
    <source>
        <dbReference type="PROSITE" id="PS50994"/>
    </source>
</evidence>
<dbReference type="GO" id="GO:0003964">
    <property type="term" value="F:RNA-directed DNA polymerase activity"/>
    <property type="evidence" value="ECO:0007669"/>
    <property type="project" value="UniProtKB-KW"/>
</dbReference>
<keyword evidence="1" id="KW-0511">Multifunctional enzyme</keyword>
<dbReference type="Pfam" id="PF00665">
    <property type="entry name" value="rve"/>
    <property type="match status" value="1"/>
</dbReference>
<dbReference type="GO" id="GO:0015074">
    <property type="term" value="P:DNA integration"/>
    <property type="evidence" value="ECO:0007669"/>
    <property type="project" value="InterPro"/>
</dbReference>
<keyword evidence="3" id="KW-0548">Nucleotidyltransferase</keyword>
<evidence type="ECO:0000313" key="3">
    <source>
        <dbReference type="EMBL" id="GEU41200.1"/>
    </source>
</evidence>
<dbReference type="Gene3D" id="3.30.70.270">
    <property type="match status" value="2"/>
</dbReference>
<dbReference type="AlphaFoldDB" id="A0A6L2JWZ0"/>
<dbReference type="SUPFAM" id="SSF53098">
    <property type="entry name" value="Ribonuclease H-like"/>
    <property type="match status" value="1"/>
</dbReference>
<name>A0A6L2JWZ0_TANCI</name>
<dbReference type="InterPro" id="IPR043502">
    <property type="entry name" value="DNA/RNA_pol_sf"/>
</dbReference>
<dbReference type="Gene3D" id="1.10.340.70">
    <property type="match status" value="1"/>
</dbReference>
<dbReference type="InterPro" id="IPR043128">
    <property type="entry name" value="Rev_trsase/Diguanyl_cyclase"/>
</dbReference>
<dbReference type="Gene3D" id="3.30.420.10">
    <property type="entry name" value="Ribonuclease H-like superfamily/Ribonuclease H"/>
    <property type="match status" value="1"/>
</dbReference>
<dbReference type="SUPFAM" id="SSF56672">
    <property type="entry name" value="DNA/RNA polymerases"/>
    <property type="match status" value="1"/>
</dbReference>
<dbReference type="InterPro" id="IPR041588">
    <property type="entry name" value="Integrase_H2C2"/>
</dbReference>
<accession>A0A6L2JWZ0</accession>
<dbReference type="InterPro" id="IPR041577">
    <property type="entry name" value="RT_RNaseH_2"/>
</dbReference>
<protein>
    <submittedName>
        <fullName evidence="3">Reverse transcriptase domain-containing protein</fullName>
    </submittedName>
</protein>
<dbReference type="GO" id="GO:0003676">
    <property type="term" value="F:nucleic acid binding"/>
    <property type="evidence" value="ECO:0007669"/>
    <property type="project" value="InterPro"/>
</dbReference>
<keyword evidence="3" id="KW-0808">Transferase</keyword>
<organism evidence="3">
    <name type="scientific">Tanacetum cinerariifolium</name>
    <name type="common">Dalmatian daisy</name>
    <name type="synonym">Chrysanthemum cinerariifolium</name>
    <dbReference type="NCBI Taxonomy" id="118510"/>
    <lineage>
        <taxon>Eukaryota</taxon>
        <taxon>Viridiplantae</taxon>
        <taxon>Streptophyta</taxon>
        <taxon>Embryophyta</taxon>
        <taxon>Tracheophyta</taxon>
        <taxon>Spermatophyta</taxon>
        <taxon>Magnoliopsida</taxon>
        <taxon>eudicotyledons</taxon>
        <taxon>Gunneridae</taxon>
        <taxon>Pentapetalae</taxon>
        <taxon>asterids</taxon>
        <taxon>campanulids</taxon>
        <taxon>Asterales</taxon>
        <taxon>Asteraceae</taxon>
        <taxon>Asteroideae</taxon>
        <taxon>Anthemideae</taxon>
        <taxon>Anthemidinae</taxon>
        <taxon>Tanacetum</taxon>
    </lineage>
</organism>
<dbReference type="InterPro" id="IPR036397">
    <property type="entry name" value="RNaseH_sf"/>
</dbReference>
<gene>
    <name evidence="3" type="ORF">Tci_013178</name>
</gene>
<dbReference type="InterPro" id="IPR012337">
    <property type="entry name" value="RNaseH-like_sf"/>
</dbReference>
<dbReference type="InterPro" id="IPR001584">
    <property type="entry name" value="Integrase_cat-core"/>
</dbReference>
<dbReference type="PROSITE" id="PS50994">
    <property type="entry name" value="INTEGRASE"/>
    <property type="match status" value="1"/>
</dbReference>
<reference evidence="3" key="1">
    <citation type="journal article" date="2019" name="Sci. Rep.">
        <title>Draft genome of Tanacetum cinerariifolium, the natural source of mosquito coil.</title>
        <authorList>
            <person name="Yamashiro T."/>
            <person name="Shiraishi A."/>
            <person name="Satake H."/>
            <person name="Nakayama K."/>
        </authorList>
    </citation>
    <scope>NUCLEOTIDE SEQUENCE</scope>
</reference>
<dbReference type="InterPro" id="IPR050951">
    <property type="entry name" value="Retrovirus_Pol_polyprotein"/>
</dbReference>
<feature type="domain" description="Integrase catalytic" evidence="2">
    <location>
        <begin position="653"/>
        <end position="819"/>
    </location>
</feature>
<sequence>MSDNRTMEELLQAPTKGDVPNDVIKLMMFPYSLEGSARVWDNASMMDERIDKLADQISTLVDIFAKKVVTPAPVKGVEESCVTCGGPHAYYNCPNIDSNQPSVCVATGTYNQVAPQNRASNYLAPPDFAPGTLLSNTIPNPKGEMKAITTRSGIAYEGPSIPTPKKVVERETEETTDKEQINFQGSTAHIQPPITPISKPDVPKTLPKPNISYPLRHNEQKLLVDFEADPRVPLILGRSLLRTDHALIDVYGEEITLWVNDEAVTFNLNQTTRYSSTYDDLSVNRIDIIEVAREKYAQEILGFSNNSLGGNPISTSEPILSDSSPSLTPFKGSDFILEEIEAYLKDESTSPEINHADFNAKSSIEEPSELELKELPSHLKYAYLEGVDSFSSCLSHLDTMLQRCEDTNLVLNWEKCHFMVKERIVLGRKISKNRLEVDRAKVDVIAKLPHPTKVKSVRSFLGHAGFYRQFIQDFSKIARPMTHLLEKETPFVFSKDSIDAFETLKKKLIDAPILVIPNWNLPFELMCDASDFAIGAVLGQHFANFYAGNFIVKGMSSQQKNKLFKDIKHYFWEDPYLFWIYVEQIIRRYVLGQEAYDILKACHEGPIGGHHGANFTAKKVFDAGFFWPTIYQDAHNLVKSCDICQRQGKISQRDEMPQNVIQVCEIFDVWGIDFMGPFPSSRGNRYILVAVDYLSKWVEAKALPINDARAVVKFLKSLFARFGTPRAIISDRGTHFCNDKFAKVMFKYGVTHRLATAYHPQTSGQVEVSNRGLKRILERTVRENRASWSEKLEDALWAFRTAYKIPNGCTPYKLVYRKSCHLPIELEHKAYWALKHVNFDLKTSSDHRKLQLNELRDQAYENS</sequence>
<keyword evidence="3" id="KW-0695">RNA-directed DNA polymerase</keyword>
<evidence type="ECO:0000256" key="1">
    <source>
        <dbReference type="ARBA" id="ARBA00023268"/>
    </source>
</evidence>
<proteinExistence type="predicted"/>
<dbReference type="EMBL" id="BKCJ010001405">
    <property type="protein sequence ID" value="GEU41200.1"/>
    <property type="molecule type" value="Genomic_DNA"/>
</dbReference>
<comment type="caution">
    <text evidence="3">The sequence shown here is derived from an EMBL/GenBank/DDBJ whole genome shotgun (WGS) entry which is preliminary data.</text>
</comment>
<dbReference type="PANTHER" id="PTHR37984:SF5">
    <property type="entry name" value="PROTEIN NYNRIN-LIKE"/>
    <property type="match status" value="1"/>
</dbReference>
<dbReference type="Pfam" id="PF17919">
    <property type="entry name" value="RT_RNaseH_2"/>
    <property type="match status" value="1"/>
</dbReference>